<protein>
    <submittedName>
        <fullName evidence="2">Uncharacterized protein</fullName>
    </submittedName>
</protein>
<reference evidence="2 3" key="1">
    <citation type="submission" date="2015-05" db="EMBL/GenBank/DDBJ databases">
        <authorList>
            <person name="Wang D.B."/>
            <person name="Wang M."/>
        </authorList>
    </citation>
    <scope>NUCLEOTIDE SEQUENCE [LARGE SCALE GENOMIC DNA]</scope>
    <source>
        <strain evidence="2">VL1</strain>
    </source>
</reference>
<name>A0A0G4KK54_VERLO</name>
<evidence type="ECO:0000256" key="1">
    <source>
        <dbReference type="SAM" id="MobiDB-lite"/>
    </source>
</evidence>
<feature type="compositionally biased region" description="Polar residues" evidence="1">
    <location>
        <begin position="1"/>
        <end position="23"/>
    </location>
</feature>
<sequence length="78" mass="8407">MITRLQIKQASVTTRDRAAQSSGPFVHLANAKQTAPYPPTPASGKAAIMLAKSNPFRREGCPANPRPRLEQPPSQIAN</sequence>
<feature type="region of interest" description="Disordered" evidence="1">
    <location>
        <begin position="54"/>
        <end position="78"/>
    </location>
</feature>
<dbReference type="AlphaFoldDB" id="A0A0G4KK54"/>
<feature type="region of interest" description="Disordered" evidence="1">
    <location>
        <begin position="1"/>
        <end position="24"/>
    </location>
</feature>
<accession>A0A0G4KK54</accession>
<gene>
    <name evidence="2" type="ORF">BN1708_009756</name>
</gene>
<proteinExistence type="predicted"/>
<organism evidence="2 3">
    <name type="scientific">Verticillium longisporum</name>
    <name type="common">Verticillium dahliae var. longisporum</name>
    <dbReference type="NCBI Taxonomy" id="100787"/>
    <lineage>
        <taxon>Eukaryota</taxon>
        <taxon>Fungi</taxon>
        <taxon>Dikarya</taxon>
        <taxon>Ascomycota</taxon>
        <taxon>Pezizomycotina</taxon>
        <taxon>Sordariomycetes</taxon>
        <taxon>Hypocreomycetidae</taxon>
        <taxon>Glomerellales</taxon>
        <taxon>Plectosphaerellaceae</taxon>
        <taxon>Verticillium</taxon>
    </lineage>
</organism>
<keyword evidence="3" id="KW-1185">Reference proteome</keyword>
<dbReference type="Proteomes" id="UP000044602">
    <property type="component" value="Unassembled WGS sequence"/>
</dbReference>
<evidence type="ECO:0000313" key="3">
    <source>
        <dbReference type="Proteomes" id="UP000044602"/>
    </source>
</evidence>
<evidence type="ECO:0000313" key="2">
    <source>
        <dbReference type="EMBL" id="CRK06981.1"/>
    </source>
</evidence>
<dbReference type="EMBL" id="CVQH01001891">
    <property type="protein sequence ID" value="CRK06981.1"/>
    <property type="molecule type" value="Genomic_DNA"/>
</dbReference>